<reference evidence="1 2" key="1">
    <citation type="submission" date="2017-10" db="EMBL/GenBank/DDBJ databases">
        <title>Analysis of the genome sequences of Rhizobium populations associated to common bean (phaseolus vulgaris).</title>
        <authorList>
            <person name="Bustos P."/>
            <person name="Santamaria R.I."/>
            <person name="Miranda-Sanchez F."/>
            <person name="Perez-Carrascal O."/>
            <person name="Juarez S."/>
            <person name="Lozano L."/>
            <person name="Martinez-Flores I."/>
            <person name="Vinuesa P."/>
            <person name="Martinez-Romero E."/>
            <person name="Cevallos M.A."/>
            <person name="Romero D."/>
            <person name="Davila G."/>
            <person name="Gonzalez V."/>
        </authorList>
    </citation>
    <scope>NUCLEOTIDE SEQUENCE [LARGE SCALE GENOMIC DNA]</scope>
    <source>
        <strain evidence="1 2">NXT3</strain>
        <plasmid evidence="2">Plasmid psfrenxt3c</plasmid>
    </source>
</reference>
<keyword evidence="1" id="KW-0614">Plasmid</keyword>
<geneLocation type="plasmid" evidence="2">
    <name>psfrenxt3c</name>
</geneLocation>
<dbReference type="EMBL" id="CP024310">
    <property type="protein sequence ID" value="AUX79285.1"/>
    <property type="molecule type" value="Genomic_DNA"/>
</dbReference>
<sequence length="76" mass="8387">MTVCCPISPLSREGLEGQTCAMLIRTIIAGGNRHPRPLYGERLKTFVAMADHVLRGSVKDYTDAVEAAFLDPRGRR</sequence>
<proteinExistence type="predicted"/>
<dbReference type="Proteomes" id="UP000239340">
    <property type="component" value="Plasmid pSfreNXT3c"/>
</dbReference>
<evidence type="ECO:0000313" key="1">
    <source>
        <dbReference type="EMBL" id="AUX79285.1"/>
    </source>
</evidence>
<protein>
    <submittedName>
        <fullName evidence="1">Uncharacterized protein</fullName>
    </submittedName>
</protein>
<evidence type="ECO:0000313" key="2">
    <source>
        <dbReference type="Proteomes" id="UP000239340"/>
    </source>
</evidence>
<name>A0A2L0HCT9_RHIFR</name>
<accession>A0A2L0HCT9</accession>
<gene>
    <name evidence="1" type="ORF">NXT3_PC00105</name>
</gene>
<organism evidence="1 2">
    <name type="scientific">Rhizobium fredii</name>
    <name type="common">Sinorhizobium fredii</name>
    <dbReference type="NCBI Taxonomy" id="380"/>
    <lineage>
        <taxon>Bacteria</taxon>
        <taxon>Pseudomonadati</taxon>
        <taxon>Pseudomonadota</taxon>
        <taxon>Alphaproteobacteria</taxon>
        <taxon>Hyphomicrobiales</taxon>
        <taxon>Rhizobiaceae</taxon>
        <taxon>Sinorhizobium/Ensifer group</taxon>
        <taxon>Sinorhizobium</taxon>
    </lineage>
</organism>
<dbReference type="AlphaFoldDB" id="A0A2L0HCT9"/>